<accession>A0A538SZM5</accession>
<evidence type="ECO:0000256" key="1">
    <source>
        <dbReference type="SAM" id="Phobius"/>
    </source>
</evidence>
<proteinExistence type="predicted"/>
<sequence length="299" mass="32672">MNHTSRRAAIQVGITGLVALALLLVGIAWIKDYRLGKKKRLLVARFEEVGNLSEGDPVSVRGVKKGAVTDVHLQDQGVTVTFELERDVALHPDAVIRIANIGFMGEKFLALDPGSDPGRFDLSKPIPGRYQSGVPEVISGARDLITQATELSSRLNEFLDAVDPATMQRASKNLERMSASLSTAVDRNQEDLRQAILDFKSAASQMKSIASNNSEAVGSSIRDFGTASRRLTDLSEKLGVTADALQRVVLRLDNKEGSLGKAIADSTLYDDLRETLRNTNDLVKDIKKNPKRYIKLGIF</sequence>
<keyword evidence="1" id="KW-0812">Transmembrane</keyword>
<evidence type="ECO:0000313" key="3">
    <source>
        <dbReference type="EMBL" id="TMQ56838.1"/>
    </source>
</evidence>
<dbReference type="Pfam" id="PF02470">
    <property type="entry name" value="MlaD"/>
    <property type="match status" value="1"/>
</dbReference>
<name>A0A538SZM5_UNCEI</name>
<dbReference type="AlphaFoldDB" id="A0A538SZM5"/>
<evidence type="ECO:0000259" key="2">
    <source>
        <dbReference type="Pfam" id="PF02470"/>
    </source>
</evidence>
<gene>
    <name evidence="3" type="ORF">E6K75_07755</name>
</gene>
<dbReference type="InterPro" id="IPR052336">
    <property type="entry name" value="MlaD_Phospholipid_Transporter"/>
</dbReference>
<evidence type="ECO:0000313" key="4">
    <source>
        <dbReference type="Proteomes" id="UP000320913"/>
    </source>
</evidence>
<keyword evidence="1" id="KW-0472">Membrane</keyword>
<keyword evidence="1" id="KW-1133">Transmembrane helix</keyword>
<dbReference type="PANTHER" id="PTHR33371:SF4">
    <property type="entry name" value="INTERMEMBRANE PHOSPHOLIPID TRANSPORT SYSTEM BINDING PROTEIN MLAD"/>
    <property type="match status" value="1"/>
</dbReference>
<comment type="caution">
    <text evidence="3">The sequence shown here is derived from an EMBL/GenBank/DDBJ whole genome shotgun (WGS) entry which is preliminary data.</text>
</comment>
<dbReference type="EMBL" id="VBOV01000188">
    <property type="protein sequence ID" value="TMQ56838.1"/>
    <property type="molecule type" value="Genomic_DNA"/>
</dbReference>
<feature type="domain" description="Mce/MlaD" evidence="2">
    <location>
        <begin position="41"/>
        <end position="114"/>
    </location>
</feature>
<dbReference type="PANTHER" id="PTHR33371">
    <property type="entry name" value="INTERMEMBRANE PHOSPHOLIPID TRANSPORT SYSTEM BINDING PROTEIN MLAD-RELATED"/>
    <property type="match status" value="1"/>
</dbReference>
<dbReference type="Proteomes" id="UP000320913">
    <property type="component" value="Unassembled WGS sequence"/>
</dbReference>
<reference evidence="3 4" key="1">
    <citation type="journal article" date="2019" name="Nat. Microbiol.">
        <title>Mediterranean grassland soil C-N compound turnover is dependent on rainfall and depth, and is mediated by genomically divergent microorganisms.</title>
        <authorList>
            <person name="Diamond S."/>
            <person name="Andeer P.F."/>
            <person name="Li Z."/>
            <person name="Crits-Christoph A."/>
            <person name="Burstein D."/>
            <person name="Anantharaman K."/>
            <person name="Lane K.R."/>
            <person name="Thomas B.C."/>
            <person name="Pan C."/>
            <person name="Northen T.R."/>
            <person name="Banfield J.F."/>
        </authorList>
    </citation>
    <scope>NUCLEOTIDE SEQUENCE [LARGE SCALE GENOMIC DNA]</scope>
    <source>
        <strain evidence="3">WS_5</strain>
    </source>
</reference>
<protein>
    <submittedName>
        <fullName evidence="3">MCE family protein</fullName>
    </submittedName>
</protein>
<feature type="transmembrane region" description="Helical" evidence="1">
    <location>
        <begin position="12"/>
        <end position="30"/>
    </location>
</feature>
<dbReference type="InterPro" id="IPR003399">
    <property type="entry name" value="Mce/MlaD"/>
</dbReference>
<organism evidence="3 4">
    <name type="scientific">Eiseniibacteriota bacterium</name>
    <dbReference type="NCBI Taxonomy" id="2212470"/>
    <lineage>
        <taxon>Bacteria</taxon>
        <taxon>Candidatus Eiseniibacteriota</taxon>
    </lineage>
</organism>